<name>A0ABR7JAY0_9FLAO</name>
<evidence type="ECO:0000313" key="2">
    <source>
        <dbReference type="EMBL" id="MBC5842543.1"/>
    </source>
</evidence>
<organism evidence="2 3">
    <name type="scientific">Flavobacterium kayseriense</name>
    <dbReference type="NCBI Taxonomy" id="2764714"/>
    <lineage>
        <taxon>Bacteria</taxon>
        <taxon>Pseudomonadati</taxon>
        <taxon>Bacteroidota</taxon>
        <taxon>Flavobacteriia</taxon>
        <taxon>Flavobacteriales</taxon>
        <taxon>Flavobacteriaceae</taxon>
        <taxon>Flavobacterium</taxon>
    </lineage>
</organism>
<evidence type="ECO:0000313" key="3">
    <source>
        <dbReference type="Proteomes" id="UP000629963"/>
    </source>
</evidence>
<proteinExistence type="predicted"/>
<gene>
    <name evidence="2" type="ORF">H8R23_14095</name>
</gene>
<accession>A0ABR7JAY0</accession>
<dbReference type="EMBL" id="JACRUJ010000005">
    <property type="protein sequence ID" value="MBC5842543.1"/>
    <property type="molecule type" value="Genomic_DNA"/>
</dbReference>
<feature type="transmembrane region" description="Helical" evidence="1">
    <location>
        <begin position="165"/>
        <end position="186"/>
    </location>
</feature>
<reference evidence="2 3" key="1">
    <citation type="submission" date="2020-08" db="EMBL/GenBank/DDBJ databases">
        <title>Description of novel Flavobacterium F-380 isolate.</title>
        <authorList>
            <person name="Saticioglu I.B."/>
            <person name="Duman M."/>
            <person name="Altun S."/>
        </authorList>
    </citation>
    <scope>NUCLEOTIDE SEQUENCE [LARGE SCALE GENOMIC DNA]</scope>
    <source>
        <strain evidence="2 3">F-380</strain>
    </source>
</reference>
<sequence>MVSNNLDEYRRAIKSKYDLEKEGTNSSYLLLTSRAKLRNLCFELFKDISNQDDLKSFEIFCGFDFNPSVGNKLKGVTDKFRPIETFFKGETVLTDIEALNMAAILVGFDLRPFTKFCKAPNMEVFSISDKHFDEVKKQSNVAHNSIVSSPKLSSRKNSYQVNVTYKYIVIAVLMTLMFSGIGYYILSKESCMQWQGNHYEIVDCEENESFGVLGVSTKMTLNKNMLQFKKIQVSDTTTFFKDKKAIVWYCKNGDQLEFYNCPGFNPENNKPLKPITKYMIDKYVK</sequence>
<comment type="caution">
    <text evidence="2">The sequence shown here is derived from an EMBL/GenBank/DDBJ whole genome shotgun (WGS) entry which is preliminary data.</text>
</comment>
<keyword evidence="1" id="KW-0472">Membrane</keyword>
<dbReference type="RefSeq" id="WP_187011036.1">
    <property type="nucleotide sequence ID" value="NZ_JACRUI010000005.1"/>
</dbReference>
<protein>
    <submittedName>
        <fullName evidence="2">Uncharacterized protein</fullName>
    </submittedName>
</protein>
<dbReference type="Proteomes" id="UP000629963">
    <property type="component" value="Unassembled WGS sequence"/>
</dbReference>
<evidence type="ECO:0000256" key="1">
    <source>
        <dbReference type="SAM" id="Phobius"/>
    </source>
</evidence>
<keyword evidence="3" id="KW-1185">Reference proteome</keyword>
<keyword evidence="1" id="KW-1133">Transmembrane helix</keyword>
<keyword evidence="1" id="KW-0812">Transmembrane</keyword>